<dbReference type="EMBL" id="QAOL01000006">
    <property type="protein sequence ID" value="PTQ87246.1"/>
    <property type="molecule type" value="Genomic_DNA"/>
</dbReference>
<dbReference type="Proteomes" id="UP000244110">
    <property type="component" value="Unassembled WGS sequence"/>
</dbReference>
<name>A0A2T5ITN7_9PROT</name>
<dbReference type="RefSeq" id="WP_107786245.1">
    <property type="nucleotide sequence ID" value="NZ_QAOL01000006.1"/>
</dbReference>
<evidence type="ECO:0000313" key="1">
    <source>
        <dbReference type="EMBL" id="PTQ87246.1"/>
    </source>
</evidence>
<accession>A0A2T5ITN7</accession>
<organism evidence="1 2">
    <name type="scientific">Nitrosomonas ureae</name>
    <dbReference type="NCBI Taxonomy" id="44577"/>
    <lineage>
        <taxon>Bacteria</taxon>
        <taxon>Pseudomonadati</taxon>
        <taxon>Pseudomonadota</taxon>
        <taxon>Betaproteobacteria</taxon>
        <taxon>Nitrosomonadales</taxon>
        <taxon>Nitrosomonadaceae</taxon>
        <taxon>Nitrosomonas</taxon>
    </lineage>
</organism>
<dbReference type="AlphaFoldDB" id="A0A2T5ITN7"/>
<gene>
    <name evidence="1" type="ORF">C8R28_10065</name>
</gene>
<reference evidence="1 2" key="1">
    <citation type="submission" date="2018-04" db="EMBL/GenBank/DDBJ databases">
        <title>Active sludge and wastewater microbial communities from Klosterneuburg, Austria.</title>
        <authorList>
            <person name="Wagner M."/>
        </authorList>
    </citation>
    <scope>NUCLEOTIDE SEQUENCE [LARGE SCALE GENOMIC DNA]</scope>
    <source>
        <strain evidence="1 2">Nm4</strain>
    </source>
</reference>
<evidence type="ECO:0000313" key="2">
    <source>
        <dbReference type="Proteomes" id="UP000244110"/>
    </source>
</evidence>
<sequence length="1264" mass="142477">MGKKSRLKRERRAHRSDLLQRLEDSHQRIYKDAEEDFQASLKALGDFFAKYSAEDVVLALDVSDLWLPNISSQVKHHFALGVAVSMPQEQFAGIKRLDTYSEFCEFIGAVYKLLPSFPMLEDYIPEPDWGDVHITLNGNYPAIFYGGSVERIPDFIEAFRILRADQPEAMRDLTLAVALQDKVISHVRTETVGSAEGISSGHIEIPSESHWSDCLEALRYACEIVQLYAGNFSLDLVLEQGNFKRPTTGSSFGDAVLQGTSLPALLARINGKLIPISLRNATSVVIDYWAERAGDSPQGESIPVNHRTGRFLALRFGRDAVVEGPIRLTSRTGGLEKRFAAVLRTDKKFYLIAMLSPEELPMLGDLERQVRQLLATAGGWALMLEGRGQAMQFRRKDDSQPDPSDVKILAVLTRVATSWMHLELPKTSARVLSFPDFVSIFDSLKDPGELDNFWTYVDSYNSILGPISGITDLFASFRDSHALLIDGAIEPTMIGLDPHWGSNWRFKDLKSFWGAAPLQFPDNELTWNVEVKNDSLQRLIAKGSPTLAWSTAVGATTVQSILEILAQELDLHNGRLLELFVHCLIDAIAQRSALLIDTEIFVGRHLLIYCRANLAALATVYEDTITEANATLPLLSGWVLNDASGLSTTSVSVDVNLARLQSRLESPVDASFEVDCLIETVEGLAKLLGKQVGSHVMDDLRRTAAKLPRFTLKRIERTVDVPDFAQPKVPQPEQYKIARRDLAIVLKQQGIDASSRYELASAKKIIDSARDAMRQKVHERIAELDQKSLLLFCIEQHDELLAEYRREVFHIRQSMSHEVSFDRSMAMADAHERFTSGARNYRYLLECCLSSSAHGKTSALPSVVVQLVASIDWLFVLYGASDVLHNGIDAAGIELDHSFVPQVFYSHDREEKERQFSIEVAQAKLGIDLVQEDEVNSTWNSGDEWGLLDCAFESDLGFSFTNLVQTLLILVRWHEVGGDSELRFCYQASPTTISGKLMDLVEGLSETEAHRLVDFVTLDSTAIRRLLGKVVDESDVPVWEHTKRGNRYTIRPLVRVENGLIAWGAAAADRALNIWSGSIANGYLPADFNWPRVKEHVRAIKEGLEKKLEIQAFKVCSRITTYVVQGIDFKYRFPKEEFNDVGDFDVLAYWPDSNRWLVMECKYNQPPFCLKDARRLRERIFGTDKDKGQFAKIEGRRAFLVSHTDQLRTLLDWPAPMCAEPPSFTEVYVSRDIYWWMRNPPYEVPSQFVRIDALDGWIRSWIGD</sequence>
<protein>
    <submittedName>
        <fullName evidence="1">Uncharacterized protein</fullName>
    </submittedName>
</protein>
<comment type="caution">
    <text evidence="1">The sequence shown here is derived from an EMBL/GenBank/DDBJ whole genome shotgun (WGS) entry which is preliminary data.</text>
</comment>
<proteinExistence type="predicted"/>